<dbReference type="Gene3D" id="3.30.760.10">
    <property type="entry name" value="RNA Cap, Translation Initiation Factor Eif4e"/>
    <property type="match status" value="1"/>
</dbReference>
<keyword evidence="4" id="KW-1185">Reference proteome</keyword>
<dbReference type="PANTHER" id="PTHR11960">
    <property type="entry name" value="EUKARYOTIC TRANSLATION INITIATION FACTOR 4E RELATED"/>
    <property type="match status" value="1"/>
</dbReference>
<dbReference type="EMBL" id="SPNW01000014">
    <property type="protein sequence ID" value="TIA91115.1"/>
    <property type="molecule type" value="Genomic_DNA"/>
</dbReference>
<dbReference type="OrthoDB" id="590761at2759"/>
<comment type="similarity">
    <text evidence="1">Belongs to the eukaryotic initiation factor 4E family.</text>
</comment>
<evidence type="ECO:0008006" key="5">
    <source>
        <dbReference type="Google" id="ProtNLM"/>
    </source>
</evidence>
<keyword evidence="1" id="KW-0648">Protein biosynthesis</keyword>
<dbReference type="AlphaFoldDB" id="A0A4T0FSU2"/>
<dbReference type="PANTHER" id="PTHR11960:SF73">
    <property type="entry name" value="TRANSLATION INITIATION FACTOR 4E, PUTATIVE-RELATED"/>
    <property type="match status" value="1"/>
</dbReference>
<feature type="region of interest" description="Disordered" evidence="2">
    <location>
        <begin position="305"/>
        <end position="349"/>
    </location>
</feature>
<comment type="caution">
    <text evidence="3">The sequence shown here is derived from an EMBL/GenBank/DDBJ whole genome shotgun (WGS) entry which is preliminary data.</text>
</comment>
<dbReference type="GO" id="GO:0000340">
    <property type="term" value="F:RNA 7-methylguanosine cap binding"/>
    <property type="evidence" value="ECO:0007669"/>
    <property type="project" value="TreeGrafter"/>
</dbReference>
<dbReference type="InterPro" id="IPR023398">
    <property type="entry name" value="TIF_eIF4e-like"/>
</dbReference>
<keyword evidence="1" id="KW-0694">RNA-binding</keyword>
<feature type="compositionally biased region" description="Low complexity" evidence="2">
    <location>
        <begin position="125"/>
        <end position="143"/>
    </location>
</feature>
<dbReference type="GO" id="GO:0016281">
    <property type="term" value="C:eukaryotic translation initiation factor 4F complex"/>
    <property type="evidence" value="ECO:0007669"/>
    <property type="project" value="TreeGrafter"/>
</dbReference>
<protein>
    <recommendedName>
        <fullName evidence="5">Translation initiation factor eIF4e</fullName>
    </recommendedName>
</protein>
<dbReference type="Pfam" id="PF01652">
    <property type="entry name" value="IF4E"/>
    <property type="match status" value="1"/>
</dbReference>
<feature type="compositionally biased region" description="Low complexity" evidence="2">
    <location>
        <begin position="54"/>
        <end position="70"/>
    </location>
</feature>
<name>A0A4T0FSU2_9BASI</name>
<reference evidence="3 4" key="1">
    <citation type="submission" date="2019-03" db="EMBL/GenBank/DDBJ databases">
        <title>Sequencing 23 genomes of Wallemia ichthyophaga.</title>
        <authorList>
            <person name="Gostincar C."/>
        </authorList>
    </citation>
    <scope>NUCLEOTIDE SEQUENCE [LARGE SCALE GENOMIC DNA]</scope>
    <source>
        <strain evidence="3 4">EXF-5753</strain>
    </source>
</reference>
<feature type="region of interest" description="Disordered" evidence="2">
    <location>
        <begin position="51"/>
        <end position="112"/>
    </location>
</feature>
<evidence type="ECO:0000256" key="2">
    <source>
        <dbReference type="SAM" id="MobiDB-lite"/>
    </source>
</evidence>
<evidence type="ECO:0000256" key="1">
    <source>
        <dbReference type="RuleBase" id="RU004374"/>
    </source>
</evidence>
<dbReference type="GO" id="GO:0003743">
    <property type="term" value="F:translation initiation factor activity"/>
    <property type="evidence" value="ECO:0007669"/>
    <property type="project" value="UniProtKB-KW"/>
</dbReference>
<accession>A0A4T0FSU2</accession>
<feature type="region of interest" description="Disordered" evidence="2">
    <location>
        <begin position="125"/>
        <end position="150"/>
    </location>
</feature>
<sequence length="349" mass="39057">MEKQKKLSRPPSLSELVSRIDTDKINQVKLQQQQRLSDERRFTARKILTRQDNTAVTATATATATASAPTNKHSPSLAKIQSRFGKDKPETENGKDEESENDSPAKDGNHPLQHVWTLYYDSKTSNTAPTQQQTPTAQHSPTPGHTDKGTYEAGLNVIQEMTSVEEFCRVWNWCKPPSKLERHSNYHLFKDGIKPLWEDPSNANGGKWVIIVKNNHHLLDRCWTWLVLGLIGEQVDEKNEITGAVVSTRPRGDRIQIWTRMTSVEECNALAQKLIKILEIDSSGGNNGGVSLEFQFNQSNPPPNTDFISIAPTYSNSNSNSPSTTTTPTMGSSSGNFKIPYTPQDRWRS</sequence>
<dbReference type="SUPFAM" id="SSF55418">
    <property type="entry name" value="eIF4e-like"/>
    <property type="match status" value="1"/>
</dbReference>
<feature type="compositionally biased region" description="Low complexity" evidence="2">
    <location>
        <begin position="315"/>
        <end position="336"/>
    </location>
</feature>
<dbReference type="InterPro" id="IPR001040">
    <property type="entry name" value="TIF_eIF_4E"/>
</dbReference>
<feature type="region of interest" description="Disordered" evidence="2">
    <location>
        <begin position="1"/>
        <end position="20"/>
    </location>
</feature>
<evidence type="ECO:0000313" key="3">
    <source>
        <dbReference type="EMBL" id="TIA91115.1"/>
    </source>
</evidence>
<organism evidence="3 4">
    <name type="scientific">Wallemia hederae</name>
    <dbReference type="NCBI Taxonomy" id="1540922"/>
    <lineage>
        <taxon>Eukaryota</taxon>
        <taxon>Fungi</taxon>
        <taxon>Dikarya</taxon>
        <taxon>Basidiomycota</taxon>
        <taxon>Wallemiomycotina</taxon>
        <taxon>Wallemiomycetes</taxon>
        <taxon>Wallemiales</taxon>
        <taxon>Wallemiaceae</taxon>
        <taxon>Wallemia</taxon>
    </lineage>
</organism>
<gene>
    <name evidence="3" type="ORF">E3P99_01239</name>
</gene>
<evidence type="ECO:0000313" key="4">
    <source>
        <dbReference type="Proteomes" id="UP000310189"/>
    </source>
</evidence>
<keyword evidence="1" id="KW-0396">Initiation factor</keyword>
<dbReference type="Proteomes" id="UP000310189">
    <property type="component" value="Unassembled WGS sequence"/>
</dbReference>
<feature type="compositionally biased region" description="Basic and acidic residues" evidence="2">
    <location>
        <begin position="84"/>
        <end position="96"/>
    </location>
</feature>
<proteinExistence type="inferred from homology"/>